<sequence length="297" mass="33851">MPPKRKTKTQTVKKPLVETETQNDNTHDGSNEQVEDPKDITIAQLQEEIRLLKIENESLRKNTDEDNFVSNVSTTNVRRGTVVLTPAKPKRHSVQTTKSKEKGCSCTGNCANKKCGCVRKDTECSEFCKCANACQNKNVDENKENEGEVNTSETKVIQKHNISKRDEKTPSSSFSSESNEMTPTQTEKEKEINQPKIEPNPMKPTRQLPRSPLHQPKGSPDSTDSTANTTAFVDDDVFLPVPKQEDEDEEELPPPEDIYQVHVDWEEHQKNLVNCSKCMRRFHKYRVKKHEKSCLQI</sequence>
<proteinExistence type="predicted"/>
<feature type="domain" description="Tesmin/TSO1-like CXC" evidence="2">
    <location>
        <begin position="99"/>
        <end position="140"/>
    </location>
</feature>
<feature type="compositionally biased region" description="Basic and acidic residues" evidence="1">
    <location>
        <begin position="25"/>
        <end position="38"/>
    </location>
</feature>
<reference evidence="3" key="2">
    <citation type="submission" date="2023-03" db="EMBL/GenBank/DDBJ databases">
        <authorList>
            <person name="Inwood S.N."/>
            <person name="Skelly J.G."/>
            <person name="Guhlin J."/>
            <person name="Harrop T.W.R."/>
            <person name="Goldson S.G."/>
            <person name="Dearden P.K."/>
        </authorList>
    </citation>
    <scope>NUCLEOTIDE SEQUENCE</scope>
    <source>
        <strain evidence="3">Lincoln</strain>
        <tissue evidence="3">Whole body</tissue>
    </source>
</reference>
<evidence type="ECO:0000256" key="1">
    <source>
        <dbReference type="SAM" id="MobiDB-lite"/>
    </source>
</evidence>
<dbReference type="Proteomes" id="UP001168972">
    <property type="component" value="Unassembled WGS sequence"/>
</dbReference>
<dbReference type="EMBL" id="JAQQBR010000001">
    <property type="protein sequence ID" value="KAK0182654.1"/>
    <property type="molecule type" value="Genomic_DNA"/>
</dbReference>
<feature type="compositionally biased region" description="Polar residues" evidence="1">
    <location>
        <begin position="220"/>
        <end position="231"/>
    </location>
</feature>
<evidence type="ECO:0000313" key="4">
    <source>
        <dbReference type="Proteomes" id="UP001168972"/>
    </source>
</evidence>
<protein>
    <recommendedName>
        <fullName evidence="2">Tesmin/TSO1-like CXC domain-containing protein</fullName>
    </recommendedName>
</protein>
<reference evidence="3" key="1">
    <citation type="journal article" date="2023" name="bioRxiv">
        <title>Scaffold-level genome assemblies of two parasitoid biocontrol wasps reveal the parthenogenesis mechanism and an associated novel virus.</title>
        <authorList>
            <person name="Inwood S."/>
            <person name="Skelly J."/>
            <person name="Guhlin J."/>
            <person name="Harrop T."/>
            <person name="Goldson S."/>
            <person name="Dearden P."/>
        </authorList>
    </citation>
    <scope>NUCLEOTIDE SEQUENCE</scope>
    <source>
        <strain evidence="3">Lincoln</strain>
        <tissue evidence="3">Whole body</tissue>
    </source>
</reference>
<dbReference type="AlphaFoldDB" id="A0AA39G6V3"/>
<feature type="region of interest" description="Disordered" evidence="1">
    <location>
        <begin position="1"/>
        <end position="38"/>
    </location>
</feature>
<evidence type="ECO:0000259" key="2">
    <source>
        <dbReference type="SMART" id="SM01114"/>
    </source>
</evidence>
<dbReference type="InterPro" id="IPR033467">
    <property type="entry name" value="Tesmin/TSO1-like_CXC"/>
</dbReference>
<evidence type="ECO:0000313" key="3">
    <source>
        <dbReference type="EMBL" id="KAK0182654.1"/>
    </source>
</evidence>
<name>A0AA39G6V3_MICHY</name>
<comment type="caution">
    <text evidence="3">The sequence shown here is derived from an EMBL/GenBank/DDBJ whole genome shotgun (WGS) entry which is preliminary data.</text>
</comment>
<gene>
    <name evidence="3" type="ORF">PV327_000769</name>
</gene>
<accession>A0AA39G6V3</accession>
<organism evidence="3 4">
    <name type="scientific">Microctonus hyperodae</name>
    <name type="common">Parasitoid wasp</name>
    <dbReference type="NCBI Taxonomy" id="165561"/>
    <lineage>
        <taxon>Eukaryota</taxon>
        <taxon>Metazoa</taxon>
        <taxon>Ecdysozoa</taxon>
        <taxon>Arthropoda</taxon>
        <taxon>Hexapoda</taxon>
        <taxon>Insecta</taxon>
        <taxon>Pterygota</taxon>
        <taxon>Neoptera</taxon>
        <taxon>Endopterygota</taxon>
        <taxon>Hymenoptera</taxon>
        <taxon>Apocrita</taxon>
        <taxon>Ichneumonoidea</taxon>
        <taxon>Braconidae</taxon>
        <taxon>Euphorinae</taxon>
        <taxon>Microctonus</taxon>
    </lineage>
</organism>
<feature type="compositionally biased region" description="Acidic residues" evidence="1">
    <location>
        <begin position="245"/>
        <end position="254"/>
    </location>
</feature>
<dbReference type="InterPro" id="IPR046341">
    <property type="entry name" value="SET_dom_sf"/>
</dbReference>
<feature type="region of interest" description="Disordered" evidence="1">
    <location>
        <begin position="142"/>
        <end position="255"/>
    </location>
</feature>
<keyword evidence="4" id="KW-1185">Reference proteome</keyword>
<dbReference type="SUPFAM" id="SSF82199">
    <property type="entry name" value="SET domain"/>
    <property type="match status" value="1"/>
</dbReference>
<dbReference type="SMART" id="SM01114">
    <property type="entry name" value="CXC"/>
    <property type="match status" value="1"/>
</dbReference>